<evidence type="ECO:0000256" key="1">
    <source>
        <dbReference type="SAM" id="MobiDB-lite"/>
    </source>
</evidence>
<accession>A0A498NA30</accession>
<sequence>MVKYAFLNKFLSGFCEIHPIVFQHFEVIEYNDYPAVGIETIRPLAINGPKTAGVKELNPTNPEILQKPQRNEPPDPARGGKSLVDTGEILKCLVQIPVALIRHYGMVDQIKVYHGPTLARGSWFMHLCVKH</sequence>
<evidence type="ECO:0000313" key="2">
    <source>
        <dbReference type="EMBL" id="RXN29223.1"/>
    </source>
</evidence>
<comment type="caution">
    <text evidence="2">The sequence shown here is derived from an EMBL/GenBank/DDBJ whole genome shotgun (WGS) entry which is preliminary data.</text>
</comment>
<proteinExistence type="predicted"/>
<feature type="region of interest" description="Disordered" evidence="1">
    <location>
        <begin position="57"/>
        <end position="80"/>
    </location>
</feature>
<organism evidence="2 3">
    <name type="scientific">Labeo rohita</name>
    <name type="common">Indian major carp</name>
    <name type="synonym">Cyprinus rohita</name>
    <dbReference type="NCBI Taxonomy" id="84645"/>
    <lineage>
        <taxon>Eukaryota</taxon>
        <taxon>Metazoa</taxon>
        <taxon>Chordata</taxon>
        <taxon>Craniata</taxon>
        <taxon>Vertebrata</taxon>
        <taxon>Euteleostomi</taxon>
        <taxon>Actinopterygii</taxon>
        <taxon>Neopterygii</taxon>
        <taxon>Teleostei</taxon>
        <taxon>Ostariophysi</taxon>
        <taxon>Cypriniformes</taxon>
        <taxon>Cyprinidae</taxon>
        <taxon>Labeoninae</taxon>
        <taxon>Labeonini</taxon>
        <taxon>Labeo</taxon>
    </lineage>
</organism>
<evidence type="ECO:0000313" key="3">
    <source>
        <dbReference type="Proteomes" id="UP000290572"/>
    </source>
</evidence>
<protein>
    <submittedName>
        <fullName evidence="2">Uncharacterized protein</fullName>
    </submittedName>
</protein>
<dbReference type="EMBL" id="QBIY01011822">
    <property type="protein sequence ID" value="RXN29223.1"/>
    <property type="molecule type" value="Genomic_DNA"/>
</dbReference>
<gene>
    <name evidence="2" type="ORF">ROHU_018952</name>
</gene>
<reference evidence="2 3" key="1">
    <citation type="submission" date="2018-03" db="EMBL/GenBank/DDBJ databases">
        <title>Draft genome sequence of Rohu Carp (Labeo rohita).</title>
        <authorList>
            <person name="Das P."/>
            <person name="Kushwaha B."/>
            <person name="Joshi C.G."/>
            <person name="Kumar D."/>
            <person name="Nagpure N.S."/>
            <person name="Sahoo L."/>
            <person name="Das S.P."/>
            <person name="Bit A."/>
            <person name="Patnaik S."/>
            <person name="Meher P.K."/>
            <person name="Jayasankar P."/>
            <person name="Koringa P.G."/>
            <person name="Patel N.V."/>
            <person name="Hinsu A.T."/>
            <person name="Kumar R."/>
            <person name="Pandey M."/>
            <person name="Agarwal S."/>
            <person name="Srivastava S."/>
            <person name="Singh M."/>
            <person name="Iquebal M.A."/>
            <person name="Jaiswal S."/>
            <person name="Angadi U.B."/>
            <person name="Kumar N."/>
            <person name="Raza M."/>
            <person name="Shah T.M."/>
            <person name="Rai A."/>
            <person name="Jena J.K."/>
        </authorList>
    </citation>
    <scope>NUCLEOTIDE SEQUENCE [LARGE SCALE GENOMIC DNA]</scope>
    <source>
        <strain evidence="2">DASCIFA01</strain>
        <tissue evidence="2">Testis</tissue>
    </source>
</reference>
<name>A0A498NA30_LABRO</name>
<dbReference type="AlphaFoldDB" id="A0A498NA30"/>
<dbReference type="Proteomes" id="UP000290572">
    <property type="component" value="Unassembled WGS sequence"/>
</dbReference>
<keyword evidence="3" id="KW-1185">Reference proteome</keyword>